<comment type="caution">
    <text evidence="2">The sequence shown here is derived from an EMBL/GenBank/DDBJ whole genome shotgun (WGS) entry which is preliminary data.</text>
</comment>
<dbReference type="Proteomes" id="UP001291623">
    <property type="component" value="Unassembled WGS sequence"/>
</dbReference>
<organism evidence="2 3">
    <name type="scientific">Anisodus tanguticus</name>
    <dbReference type="NCBI Taxonomy" id="243964"/>
    <lineage>
        <taxon>Eukaryota</taxon>
        <taxon>Viridiplantae</taxon>
        <taxon>Streptophyta</taxon>
        <taxon>Embryophyta</taxon>
        <taxon>Tracheophyta</taxon>
        <taxon>Spermatophyta</taxon>
        <taxon>Magnoliopsida</taxon>
        <taxon>eudicotyledons</taxon>
        <taxon>Gunneridae</taxon>
        <taxon>Pentapetalae</taxon>
        <taxon>asterids</taxon>
        <taxon>lamiids</taxon>
        <taxon>Solanales</taxon>
        <taxon>Solanaceae</taxon>
        <taxon>Solanoideae</taxon>
        <taxon>Hyoscyameae</taxon>
        <taxon>Anisodus</taxon>
    </lineage>
</organism>
<gene>
    <name evidence="2" type="ORF">RND71_008507</name>
</gene>
<proteinExistence type="predicted"/>
<evidence type="ECO:0000256" key="1">
    <source>
        <dbReference type="SAM" id="MobiDB-lite"/>
    </source>
</evidence>
<dbReference type="EMBL" id="JAVYJV010000004">
    <property type="protein sequence ID" value="KAK4373123.1"/>
    <property type="molecule type" value="Genomic_DNA"/>
</dbReference>
<reference evidence="2" key="1">
    <citation type="submission" date="2023-12" db="EMBL/GenBank/DDBJ databases">
        <title>Genome assembly of Anisodus tanguticus.</title>
        <authorList>
            <person name="Wang Y.-J."/>
        </authorList>
    </citation>
    <scope>NUCLEOTIDE SEQUENCE</scope>
    <source>
        <strain evidence="2">KB-2021</strain>
        <tissue evidence="2">Leaf</tissue>
    </source>
</reference>
<accession>A0AAE1SKY2</accession>
<evidence type="ECO:0000313" key="3">
    <source>
        <dbReference type="Proteomes" id="UP001291623"/>
    </source>
</evidence>
<sequence>MTAPLSSDFDKVWPIFDSAQSCDFRKVRLASKGNATTMSSSKPSDPSTTSCTPNTVEKGKEIEESQEQTNSADPSILPRTSRHTSKAWDNFTRK</sequence>
<name>A0AAE1SKY2_9SOLA</name>
<feature type="compositionally biased region" description="Low complexity" evidence="1">
    <location>
        <begin position="36"/>
        <end position="55"/>
    </location>
</feature>
<protein>
    <submittedName>
        <fullName evidence="2">Uncharacterized protein</fullName>
    </submittedName>
</protein>
<dbReference type="AlphaFoldDB" id="A0AAE1SKY2"/>
<evidence type="ECO:0000313" key="2">
    <source>
        <dbReference type="EMBL" id="KAK4373123.1"/>
    </source>
</evidence>
<feature type="region of interest" description="Disordered" evidence="1">
    <location>
        <begin position="33"/>
        <end position="94"/>
    </location>
</feature>
<keyword evidence="3" id="KW-1185">Reference proteome</keyword>